<feature type="compositionally biased region" description="Low complexity" evidence="1">
    <location>
        <begin position="258"/>
        <end position="273"/>
    </location>
</feature>
<sequence>MMSPRSFLVSRQNQNLRASPLSSTSNSASATSTSPHVPSPLASPTSTATTKTSDDCDMKYLSGSNCTIASVTTAKMAAKSRQPVRSTQYTPIPSTPRSTTTIASTRPTTPTSPVQIPTKSKRDSPHSSKHHNHRNHDDRRRRSSSPRWREVHSPDAIPPSVAALLAVTSIPPPKSQRTLRQRLAKDTGKRLTVDSILQQSQESEKELSLNFIKGPLDVLLSPPEDLEDDDSSIGESTIASPLSTRAVSYDSMPSLTDSFSTGTTSSIGTPHSTIRGRKMQPTRKSLTPVSSPPGEKEDHPLFRDHDLDELDFRVFDNSPDAEEKKGGVMQAFQPFRSAFKSNLTSSLRALRNAARSLSSMNMSSIPPEDFLTRSILTLEPNVPYTDERMPPALDEEPSAAVRRYLNPTQTARLESQGSKTLQNPRSSFTASIQMQTYKIQRSRSTPSGRGPNGTSRSSQGEQPARGKDPVLSYPPGPRQREMRENSDFIRVAVMEMAMRRSGKLDEQQPGRARWALPPRKTSTRPYEIRGDGVPARWVPVAH</sequence>
<reference evidence="2" key="1">
    <citation type="submission" date="2014-12" db="EMBL/GenBank/DDBJ databases">
        <title>Genome Sequence of Valsa Canker Pathogens Uncovers a Specific Adaption of Colonization on Woody Bark.</title>
        <authorList>
            <person name="Yin Z."/>
            <person name="Liu H."/>
            <person name="Gao X."/>
            <person name="Li Z."/>
            <person name="Song N."/>
            <person name="Ke X."/>
            <person name="Dai Q."/>
            <person name="Wu Y."/>
            <person name="Sun Y."/>
            <person name="Xu J.-R."/>
            <person name="Kang Z.K."/>
            <person name="Wang L."/>
            <person name="Huang L."/>
        </authorList>
    </citation>
    <scope>NUCLEOTIDE SEQUENCE [LARGE SCALE GENOMIC DNA]</scope>
    <source>
        <strain evidence="2">03-8</strain>
    </source>
</reference>
<accession>A0A194VM85</accession>
<dbReference type="EMBL" id="CM003098">
    <property type="protein sequence ID" value="KUI65068.1"/>
    <property type="molecule type" value="Genomic_DNA"/>
</dbReference>
<dbReference type="Proteomes" id="UP000078559">
    <property type="component" value="Chromosome 1"/>
</dbReference>
<evidence type="ECO:0000313" key="2">
    <source>
        <dbReference type="EMBL" id="KUI65068.1"/>
    </source>
</evidence>
<feature type="region of interest" description="Disordered" evidence="1">
    <location>
        <begin position="1"/>
        <end position="59"/>
    </location>
</feature>
<dbReference type="PANTHER" id="PTHR42051">
    <property type="entry name" value="MEIOTICALLY UP-REGULATED PROTEIN PB1A10.08"/>
    <property type="match status" value="1"/>
</dbReference>
<feature type="compositionally biased region" description="Low complexity" evidence="1">
    <location>
        <begin position="90"/>
        <end position="113"/>
    </location>
</feature>
<feature type="region of interest" description="Disordered" evidence="1">
    <location>
        <begin position="74"/>
        <end position="155"/>
    </location>
</feature>
<dbReference type="PANTHER" id="PTHR42051:SF1">
    <property type="entry name" value="MEIOTICALLY UP-REGULATED PROTEIN PB1A10.08"/>
    <property type="match status" value="1"/>
</dbReference>
<feature type="region of interest" description="Disordered" evidence="1">
    <location>
        <begin position="410"/>
        <end position="486"/>
    </location>
</feature>
<dbReference type="AlphaFoldDB" id="A0A194VM85"/>
<protein>
    <submittedName>
        <fullName evidence="2">Uncharacterized protein</fullName>
    </submittedName>
</protein>
<proteinExistence type="predicted"/>
<feature type="region of interest" description="Disordered" evidence="1">
    <location>
        <begin position="258"/>
        <end position="301"/>
    </location>
</feature>
<feature type="compositionally biased region" description="Polar residues" evidence="1">
    <location>
        <begin position="410"/>
        <end position="461"/>
    </location>
</feature>
<feature type="region of interest" description="Disordered" evidence="1">
    <location>
        <begin position="500"/>
        <end position="530"/>
    </location>
</feature>
<keyword evidence="3" id="KW-1185">Reference proteome</keyword>
<feature type="compositionally biased region" description="Low complexity" evidence="1">
    <location>
        <begin position="18"/>
        <end position="51"/>
    </location>
</feature>
<evidence type="ECO:0000256" key="1">
    <source>
        <dbReference type="SAM" id="MobiDB-lite"/>
    </source>
</evidence>
<dbReference type="InterPro" id="IPR034443">
    <property type="entry name" value="PB1A10.08"/>
</dbReference>
<gene>
    <name evidence="2" type="ORF">VM1G_00645</name>
</gene>
<organism evidence="2 3">
    <name type="scientific">Cytospora mali</name>
    <name type="common">Apple Valsa canker fungus</name>
    <name type="synonym">Valsa mali</name>
    <dbReference type="NCBI Taxonomy" id="578113"/>
    <lineage>
        <taxon>Eukaryota</taxon>
        <taxon>Fungi</taxon>
        <taxon>Dikarya</taxon>
        <taxon>Ascomycota</taxon>
        <taxon>Pezizomycotina</taxon>
        <taxon>Sordariomycetes</taxon>
        <taxon>Sordariomycetidae</taxon>
        <taxon>Diaporthales</taxon>
        <taxon>Cytosporaceae</taxon>
        <taxon>Cytospora</taxon>
    </lineage>
</organism>
<evidence type="ECO:0000313" key="3">
    <source>
        <dbReference type="Proteomes" id="UP000078559"/>
    </source>
</evidence>
<name>A0A194VM85_CYTMA</name>
<dbReference type="OrthoDB" id="4181307at2759"/>